<organism evidence="3 4">
    <name type="scientific">Dryococelus australis</name>
    <dbReference type="NCBI Taxonomy" id="614101"/>
    <lineage>
        <taxon>Eukaryota</taxon>
        <taxon>Metazoa</taxon>
        <taxon>Ecdysozoa</taxon>
        <taxon>Arthropoda</taxon>
        <taxon>Hexapoda</taxon>
        <taxon>Insecta</taxon>
        <taxon>Pterygota</taxon>
        <taxon>Neoptera</taxon>
        <taxon>Polyneoptera</taxon>
        <taxon>Phasmatodea</taxon>
        <taxon>Verophasmatodea</taxon>
        <taxon>Anareolatae</taxon>
        <taxon>Phasmatidae</taxon>
        <taxon>Eurycanthinae</taxon>
        <taxon>Dryococelus</taxon>
    </lineage>
</organism>
<dbReference type="Proteomes" id="UP001159363">
    <property type="component" value="Chromosome 13"/>
</dbReference>
<gene>
    <name evidence="3" type="ORF">PR048_030903</name>
</gene>
<reference evidence="3 4" key="1">
    <citation type="submission" date="2023-02" db="EMBL/GenBank/DDBJ databases">
        <title>LHISI_Scaffold_Assembly.</title>
        <authorList>
            <person name="Stuart O.P."/>
            <person name="Cleave R."/>
            <person name="Magrath M.J.L."/>
            <person name="Mikheyev A.S."/>
        </authorList>
    </citation>
    <scope>NUCLEOTIDE SEQUENCE [LARGE SCALE GENOMIC DNA]</scope>
    <source>
        <strain evidence="3">Daus_M_001</strain>
        <tissue evidence="3">Leg muscle</tissue>
    </source>
</reference>
<keyword evidence="4" id="KW-1185">Reference proteome</keyword>
<accession>A0ABQ9GAN3</accession>
<evidence type="ECO:0000313" key="3">
    <source>
        <dbReference type="EMBL" id="KAJ8869328.1"/>
    </source>
</evidence>
<sequence>MERYCTCIVAAASLPCEMWAALCYNATPIYSCVRLTLLTQQSVFTQGNKRTIAKRRLLQVCAWDIGGQLPRINLHAKKQGALLIALRIKYRNGTPKIGSKYSFRQSNCIRRWATSRQLHASFILTEGWQGNDLAADTYTDGTGSPHEFTKRHHTPASRTLHCLILAVADFPSAGRFYRCSSSIALNSATHSLNSSAWRPVTLLYRPPRVTLGARGPPAYRSPAIRNTPLPCCRRYRITAVLHFHSLAPDAKQRARNDTTTWSVAEQTFNYFMSRNKKHFRAYVPRGILELHITMHRIRTSTSYDAKNYARKFSFLKNEKCNIKLYLRCNSDVAKDSLQKFLQLRNNTNADHVKIEPARLPPRLAGFDPRPGNSRISASGNRAGRCRWSAGFLGDLPFPPTMLRSHLTSPSSALKREPPTCSFLPRLRSRSARAIKGDTGTRIKCAIATKRRVLNWRAVLSSHCVTFSSDRIILSVGNKPVLDVLSDGVCHVCTRQSPYVMPVLLYSRTGPLTGTTPMQCLSDDVTFHGNFHPRCPLEVPPHHDVTSYLPGRHSSASLPRRWIPQASQGGAGTNGTAPRKLADERHRRGLQTGSPWWEASSLTARPQAREKRVCGYSHVEQGPPGAMHSARRNILKVELSRASGKLEVNKDGLYIVFINLPLITHWDRGGVVVRPLASRIRFTARSIPDDVAGRRVFSGISHFPRPCIPAPLHTHLASTSSALKTPIGRDYKTINVLRIHCTMCELKREGGSKKKILFLPAEVLFAVSANAFRARIYPDYEQHYETLCNIGYRPHSFCLLTSPSLRSLAAAAVCSQFDLRPGGKGFCACFSCRSVISSEFTCQCLISCDPTIKPARSIYLISSLWLGRTLLPPPLVLVEGRRLETSTQTTGVTATLVIRESPSKAHAESNSSSAVHSSSGPRRIAAVHQGNYRSRLNTASPLKHELLLSTRLACHRTPSAIKDELRAHTDAAWAEMAHVDLRSLFLTMLILVTAITAAMCWCHSILSPVYDGYSLTNLPAIPSAISGVATLLLETGPPDITFEMTSTSLTAAHEQSCTCFALRSNYHTSI</sequence>
<name>A0ABQ9GAN3_9NEOP</name>
<evidence type="ECO:0000256" key="2">
    <source>
        <dbReference type="SAM" id="Phobius"/>
    </source>
</evidence>
<keyword evidence="2" id="KW-1133">Transmembrane helix</keyword>
<feature type="compositionally biased region" description="Low complexity" evidence="1">
    <location>
        <begin position="908"/>
        <end position="918"/>
    </location>
</feature>
<keyword evidence="2" id="KW-0812">Transmembrane</keyword>
<keyword evidence="2" id="KW-0472">Membrane</keyword>
<feature type="region of interest" description="Disordered" evidence="1">
    <location>
        <begin position="360"/>
        <end position="379"/>
    </location>
</feature>
<protein>
    <submittedName>
        <fullName evidence="3">Uncharacterized protein</fullName>
    </submittedName>
</protein>
<evidence type="ECO:0000313" key="4">
    <source>
        <dbReference type="Proteomes" id="UP001159363"/>
    </source>
</evidence>
<dbReference type="EMBL" id="JARBHB010000014">
    <property type="protein sequence ID" value="KAJ8869328.1"/>
    <property type="molecule type" value="Genomic_DNA"/>
</dbReference>
<feature type="region of interest" description="Disordered" evidence="1">
    <location>
        <begin position="901"/>
        <end position="920"/>
    </location>
</feature>
<comment type="caution">
    <text evidence="3">The sequence shown here is derived from an EMBL/GenBank/DDBJ whole genome shotgun (WGS) entry which is preliminary data.</text>
</comment>
<feature type="transmembrane region" description="Helical" evidence="2">
    <location>
        <begin position="983"/>
        <end position="1005"/>
    </location>
</feature>
<proteinExistence type="predicted"/>
<evidence type="ECO:0000256" key="1">
    <source>
        <dbReference type="SAM" id="MobiDB-lite"/>
    </source>
</evidence>